<dbReference type="AlphaFoldDB" id="A0A2G9CEM4"/>
<name>A0A2G9CEM4_9BURK</name>
<dbReference type="Pfam" id="PF07103">
    <property type="entry name" value="DUF1365"/>
    <property type="match status" value="1"/>
</dbReference>
<evidence type="ECO:0000313" key="2">
    <source>
        <dbReference type="Proteomes" id="UP000231501"/>
    </source>
</evidence>
<dbReference type="PANTHER" id="PTHR33973:SF4">
    <property type="entry name" value="OS07G0153300 PROTEIN"/>
    <property type="match status" value="1"/>
</dbReference>
<dbReference type="OrthoDB" id="9778801at2"/>
<proteinExistence type="predicted"/>
<reference evidence="1 2" key="1">
    <citation type="submission" date="2017-11" db="EMBL/GenBank/DDBJ databases">
        <title>Draft genome sequence of Mitsuaria sp. HWN-4.</title>
        <authorList>
            <person name="Gundlapally S.R."/>
        </authorList>
    </citation>
    <scope>NUCLEOTIDE SEQUENCE [LARGE SCALE GENOMIC DNA]</scope>
    <source>
        <strain evidence="1 2">HWN-4</strain>
    </source>
</reference>
<dbReference type="Proteomes" id="UP000231501">
    <property type="component" value="Unassembled WGS sequence"/>
</dbReference>
<dbReference type="RefSeq" id="WP_099859692.1">
    <property type="nucleotide sequence ID" value="NZ_PEOG01000006.1"/>
</dbReference>
<organism evidence="1 2">
    <name type="scientific">Roseateles chitinivorans</name>
    <dbReference type="NCBI Taxonomy" id="2917965"/>
    <lineage>
        <taxon>Bacteria</taxon>
        <taxon>Pseudomonadati</taxon>
        <taxon>Pseudomonadota</taxon>
        <taxon>Betaproteobacteria</taxon>
        <taxon>Burkholderiales</taxon>
        <taxon>Sphaerotilaceae</taxon>
        <taxon>Roseateles</taxon>
    </lineage>
</organism>
<sequence>MSAPSTPSASALYRGRVMHQRLRPLRHRLSYRMFSMLLDLDELPALDARLRWFSLGRFNLFSFRPSDHGDGRASDAAGLRAWIDAQLAAAGLPTGGAVRLLTMPRLLGYAFNPLSVWFCDAPDGTPLAILYEVNNTFGQRHAYLIEVDPAQRAAPLIEQRSDKRLYVSPFLGMALQYRFRIEPPREAMSIGVSVHEADGAAVLLARLDARRAPLTDAQLLRLLVAYPLLTLKVVAGIHWEALRLWLKGARLHERPAAPALPLTVVRRDGATSSRP</sequence>
<protein>
    <recommendedName>
        <fullName evidence="3">DUF1365 domain-containing protein</fullName>
    </recommendedName>
</protein>
<dbReference type="PANTHER" id="PTHR33973">
    <property type="entry name" value="OS07G0153300 PROTEIN"/>
    <property type="match status" value="1"/>
</dbReference>
<dbReference type="EMBL" id="PEOG01000006">
    <property type="protein sequence ID" value="PIM54886.1"/>
    <property type="molecule type" value="Genomic_DNA"/>
</dbReference>
<comment type="caution">
    <text evidence="1">The sequence shown here is derived from an EMBL/GenBank/DDBJ whole genome shotgun (WGS) entry which is preliminary data.</text>
</comment>
<dbReference type="InterPro" id="IPR010775">
    <property type="entry name" value="DUF1365"/>
</dbReference>
<gene>
    <name evidence="1" type="ORF">CS062_01390</name>
</gene>
<keyword evidence="2" id="KW-1185">Reference proteome</keyword>
<evidence type="ECO:0008006" key="3">
    <source>
        <dbReference type="Google" id="ProtNLM"/>
    </source>
</evidence>
<evidence type="ECO:0000313" key="1">
    <source>
        <dbReference type="EMBL" id="PIM54886.1"/>
    </source>
</evidence>
<accession>A0A2G9CEM4</accession>